<reference evidence="2 3" key="1">
    <citation type="journal article" date="2016" name="Front. Microbiol.">
        <title>Fuerstia marisgermanicae gen. nov., sp. nov., an Unusual Member of the Phylum Planctomycetes from the German Wadden Sea.</title>
        <authorList>
            <person name="Kohn T."/>
            <person name="Heuer A."/>
            <person name="Jogler M."/>
            <person name="Vollmers J."/>
            <person name="Boedeker C."/>
            <person name="Bunk B."/>
            <person name="Rast P."/>
            <person name="Borchert D."/>
            <person name="Glockner I."/>
            <person name="Freese H.M."/>
            <person name="Klenk H.P."/>
            <person name="Overmann J."/>
            <person name="Kaster A.K."/>
            <person name="Rohde M."/>
            <person name="Wiegand S."/>
            <person name="Jogler C."/>
        </authorList>
    </citation>
    <scope>NUCLEOTIDE SEQUENCE [LARGE SCALE GENOMIC DNA]</scope>
    <source>
        <strain evidence="2 3">NH11</strain>
    </source>
</reference>
<name>A0A1P8WHC6_9PLAN</name>
<protein>
    <submittedName>
        <fullName evidence="2">Uncharacterized protein</fullName>
    </submittedName>
</protein>
<evidence type="ECO:0000256" key="1">
    <source>
        <dbReference type="SAM" id="MobiDB-lite"/>
    </source>
</evidence>
<keyword evidence="3" id="KW-1185">Reference proteome</keyword>
<sequence length="277" mass="30440">MSSRLVFLFAVHFVALPHSNRDCRLNAQTVTATNPLPDNSDRSSTGVGKGRDGSKTYDNVNVQTFTAEESGTLDSISIVVGNSDPPNVPDLRVALATVSSDRPEREIAAVLVPSEDIPDLGVVPDARFTVAADYRSKNIYLSAGAKYAISLSTDTADANYRILINYNKYEAGHMLSYQNDKLRTKLPTRGDLVFEVTVDPSRAPSNSITGIGSQGEAVEFNSNTACPLPFCCSPTRPHVIPYHATAYPQCNPRLTSNPRRTVRKCYRRTNSSRWRWP</sequence>
<proteinExistence type="predicted"/>
<accession>A0A1P8WHC6</accession>
<dbReference type="RefSeq" id="WP_077024915.1">
    <property type="nucleotide sequence ID" value="NZ_CP017641.1"/>
</dbReference>
<evidence type="ECO:0000313" key="2">
    <source>
        <dbReference type="EMBL" id="APZ93455.1"/>
    </source>
</evidence>
<feature type="compositionally biased region" description="Polar residues" evidence="1">
    <location>
        <begin position="30"/>
        <end position="46"/>
    </location>
</feature>
<feature type="region of interest" description="Disordered" evidence="1">
    <location>
        <begin position="30"/>
        <end position="55"/>
    </location>
</feature>
<dbReference type="STRING" id="1891926.Fuma_03073"/>
<dbReference type="AlphaFoldDB" id="A0A1P8WHC6"/>
<evidence type="ECO:0000313" key="3">
    <source>
        <dbReference type="Proteomes" id="UP000187735"/>
    </source>
</evidence>
<gene>
    <name evidence="2" type="ORF">Fuma_03073</name>
</gene>
<organism evidence="2 3">
    <name type="scientific">Fuerstiella marisgermanici</name>
    <dbReference type="NCBI Taxonomy" id="1891926"/>
    <lineage>
        <taxon>Bacteria</taxon>
        <taxon>Pseudomonadati</taxon>
        <taxon>Planctomycetota</taxon>
        <taxon>Planctomycetia</taxon>
        <taxon>Planctomycetales</taxon>
        <taxon>Planctomycetaceae</taxon>
        <taxon>Fuerstiella</taxon>
    </lineage>
</organism>
<dbReference type="Proteomes" id="UP000187735">
    <property type="component" value="Chromosome"/>
</dbReference>
<dbReference type="EMBL" id="CP017641">
    <property type="protein sequence ID" value="APZ93455.1"/>
    <property type="molecule type" value="Genomic_DNA"/>
</dbReference>
<dbReference type="KEGG" id="fmr:Fuma_03073"/>